<keyword evidence="3" id="KW-1185">Reference proteome</keyword>
<evidence type="ECO:0000259" key="1">
    <source>
        <dbReference type="Pfam" id="PF01642"/>
    </source>
</evidence>
<protein>
    <submittedName>
        <fullName evidence="2">Heterodimeric methylmalonyl-CoA mutase small subunit</fullName>
    </submittedName>
</protein>
<name>A0A326RKX8_9BACT</name>
<feature type="domain" description="Methylmalonyl-CoA mutase alpha/beta chain catalytic" evidence="1">
    <location>
        <begin position="109"/>
        <end position="445"/>
    </location>
</feature>
<dbReference type="GO" id="GO:0031419">
    <property type="term" value="F:cobalamin binding"/>
    <property type="evidence" value="ECO:0007669"/>
    <property type="project" value="InterPro"/>
</dbReference>
<dbReference type="OrthoDB" id="9762378at2"/>
<dbReference type="Proteomes" id="UP000248917">
    <property type="component" value="Unassembled WGS sequence"/>
</dbReference>
<proteinExistence type="predicted"/>
<reference evidence="2 3" key="1">
    <citation type="submission" date="2018-06" db="EMBL/GenBank/DDBJ databases">
        <title>Genomic Encyclopedia of Archaeal and Bacterial Type Strains, Phase II (KMG-II): from individual species to whole genera.</title>
        <authorList>
            <person name="Goeker M."/>
        </authorList>
    </citation>
    <scope>NUCLEOTIDE SEQUENCE [LARGE SCALE GENOMIC DNA]</scope>
    <source>
        <strain evidence="2 3">T4</strain>
    </source>
</reference>
<comment type="caution">
    <text evidence="2">The sequence shown here is derived from an EMBL/GenBank/DDBJ whole genome shotgun (WGS) entry which is preliminary data.</text>
</comment>
<accession>A0A326RKX8</accession>
<dbReference type="AlphaFoldDB" id="A0A326RKX8"/>
<dbReference type="RefSeq" id="WP_146250947.1">
    <property type="nucleotide sequence ID" value="NZ_QKTX01000023.1"/>
</dbReference>
<organism evidence="2 3">
    <name type="scientific">Algoriphagus aquaeductus</name>
    <dbReference type="NCBI Taxonomy" id="475299"/>
    <lineage>
        <taxon>Bacteria</taxon>
        <taxon>Pseudomonadati</taxon>
        <taxon>Bacteroidota</taxon>
        <taxon>Cytophagia</taxon>
        <taxon>Cytophagales</taxon>
        <taxon>Cyclobacteriaceae</taxon>
        <taxon>Algoriphagus</taxon>
    </lineage>
</organism>
<dbReference type="PANTHER" id="PTHR48101">
    <property type="entry name" value="METHYLMALONYL-COA MUTASE, MITOCHONDRIAL-RELATED"/>
    <property type="match status" value="1"/>
</dbReference>
<dbReference type="PANTHER" id="PTHR48101:SF1">
    <property type="entry name" value="METHYLMALONYL-COA MUTASE, LARGE SUBUNIT"/>
    <property type="match status" value="1"/>
</dbReference>
<dbReference type="SUPFAM" id="SSF51703">
    <property type="entry name" value="Cobalamin (vitamin B12)-dependent enzymes"/>
    <property type="match status" value="1"/>
</dbReference>
<sequence>MTRNLFQEFEPSSKSEWMAQATRDIKGKDVQAVLSSKLWDSLHQAPFYAFEDLPSEISQSRFHSFPDLPGLPPRIWNNLVSVIPGDSNPEILKFLENGAEGLVLPLYGAENLEEVLHGVLPHYIPMLIKPLGNPVQALARFFEWADATGANPDQLSGGMLWTPSDLYFDRNESFGLALEILNELVEMTEPYPNFKAFAIQTSRYTESGGNPLDALVFGLGELMEILDKSGRQPEELFQKVLLEASVGEVHFGEIARLKAFRKAIVSLAGLYQVPMKEEEVVLSVQTSQWSKSILDVNTNLIRQTYEAMAGVLGGANLLWVKPLQEESAMDLDRRIARNVSTILREESYLDKVQDPAAGSFYLESITAEILDFIPAQLSVLEKKGGFENALNQGHVHASVRANREKIQNQVFENQLVKIGANQYPAPPKLQKNLDLELFEEKMHELKPTRATYLIELQTLTQS</sequence>
<dbReference type="Gene3D" id="3.20.20.240">
    <property type="entry name" value="Methylmalonyl-CoA mutase"/>
    <property type="match status" value="1"/>
</dbReference>
<dbReference type="InterPro" id="IPR006099">
    <property type="entry name" value="MeMalonylCoA_mutase_a/b_cat"/>
</dbReference>
<dbReference type="InterPro" id="IPR016176">
    <property type="entry name" value="Cbl-dep_enz_cat"/>
</dbReference>
<dbReference type="EMBL" id="QKTX01000023">
    <property type="protein sequence ID" value="PZV76750.1"/>
    <property type="molecule type" value="Genomic_DNA"/>
</dbReference>
<dbReference type="Pfam" id="PF01642">
    <property type="entry name" value="MM_CoA_mutase"/>
    <property type="match status" value="1"/>
</dbReference>
<gene>
    <name evidence="2" type="ORF">CLV31_12332</name>
</gene>
<evidence type="ECO:0000313" key="3">
    <source>
        <dbReference type="Proteomes" id="UP000248917"/>
    </source>
</evidence>
<dbReference type="GO" id="GO:0016866">
    <property type="term" value="F:intramolecular transferase activity"/>
    <property type="evidence" value="ECO:0007669"/>
    <property type="project" value="InterPro"/>
</dbReference>
<evidence type="ECO:0000313" key="2">
    <source>
        <dbReference type="EMBL" id="PZV76750.1"/>
    </source>
</evidence>